<evidence type="ECO:0000313" key="5">
    <source>
        <dbReference type="EMBL" id="GLW57778.1"/>
    </source>
</evidence>
<dbReference type="Pfam" id="PF01520">
    <property type="entry name" value="Amidase_3"/>
    <property type="match status" value="1"/>
</dbReference>
<dbReference type="AlphaFoldDB" id="A0A9W6URQ7"/>
<feature type="compositionally biased region" description="Polar residues" evidence="2">
    <location>
        <begin position="63"/>
        <end position="74"/>
    </location>
</feature>
<dbReference type="GO" id="GO:0008745">
    <property type="term" value="F:N-acetylmuramoyl-L-alanine amidase activity"/>
    <property type="evidence" value="ECO:0007669"/>
    <property type="project" value="InterPro"/>
</dbReference>
<proteinExistence type="predicted"/>
<dbReference type="EMBL" id="BSRX01000042">
    <property type="protein sequence ID" value="GLW57778.1"/>
    <property type="molecule type" value="Genomic_DNA"/>
</dbReference>
<comment type="caution">
    <text evidence="5">The sequence shown here is derived from an EMBL/GenBank/DDBJ whole genome shotgun (WGS) entry which is preliminary data.</text>
</comment>
<dbReference type="GO" id="GO:0009253">
    <property type="term" value="P:peptidoglycan catabolic process"/>
    <property type="evidence" value="ECO:0007669"/>
    <property type="project" value="InterPro"/>
</dbReference>
<feature type="transmembrane region" description="Helical" evidence="3">
    <location>
        <begin position="38"/>
        <end position="56"/>
    </location>
</feature>
<organism evidence="5 6">
    <name type="scientific">Kitasatospora phosalacinea</name>
    <dbReference type="NCBI Taxonomy" id="2065"/>
    <lineage>
        <taxon>Bacteria</taxon>
        <taxon>Bacillati</taxon>
        <taxon>Actinomycetota</taxon>
        <taxon>Actinomycetes</taxon>
        <taxon>Kitasatosporales</taxon>
        <taxon>Streptomycetaceae</taxon>
        <taxon>Kitasatospora</taxon>
    </lineage>
</organism>
<keyword evidence="3" id="KW-0472">Membrane</keyword>
<sequence length="350" mass="35920">MTGRTTPHHVRPDGPEDPDPYADPYADPARRAARWRPAAKVAAVVLPVCLIGWLGWQAVANSSRDVTSNASAPRTPSYAEGDRVDGSDADGGSPAASAAGPGAAAAPSAAPSPSAGASAAAAPGGGPKPLAGRTVLLDPGHNTGNAEHTAEIGRKVDIGNSRKECDTTGTSTNAGYPEAEFTLDVVHRARQILQDRGATVVLTQDGDRPWGPCIDERARLGNDAKADAAVSVHADGAPSSGTGFHVIMPARVVAGPADTSAIVEPSHRLGVLLRDAFKAGTGEPYSSYIGQQGLDTRSDLGGLNLSKVPKVFIECGNMRNSGDAQRMADPQWRQSAAQALADALTSYLTG</sequence>
<name>A0A9W6URQ7_9ACTN</name>
<keyword evidence="3" id="KW-0812">Transmembrane</keyword>
<dbReference type="SUPFAM" id="SSF53187">
    <property type="entry name" value="Zn-dependent exopeptidases"/>
    <property type="match status" value="1"/>
</dbReference>
<feature type="region of interest" description="Disordered" evidence="2">
    <location>
        <begin position="63"/>
        <end position="155"/>
    </location>
</feature>
<evidence type="ECO:0000256" key="2">
    <source>
        <dbReference type="SAM" id="MobiDB-lite"/>
    </source>
</evidence>
<dbReference type="Gene3D" id="3.40.630.40">
    <property type="entry name" value="Zn-dependent exopeptidases"/>
    <property type="match status" value="1"/>
</dbReference>
<dbReference type="Proteomes" id="UP001165143">
    <property type="component" value="Unassembled WGS sequence"/>
</dbReference>
<evidence type="ECO:0000259" key="4">
    <source>
        <dbReference type="SMART" id="SM00646"/>
    </source>
</evidence>
<dbReference type="SMART" id="SM00646">
    <property type="entry name" value="Ami_3"/>
    <property type="match status" value="1"/>
</dbReference>
<dbReference type="RefSeq" id="WP_033255876.1">
    <property type="nucleotide sequence ID" value="NZ_BSRX01000042.1"/>
</dbReference>
<evidence type="ECO:0000256" key="3">
    <source>
        <dbReference type="SAM" id="Phobius"/>
    </source>
</evidence>
<dbReference type="OrthoDB" id="3268878at2"/>
<feature type="compositionally biased region" description="Low complexity" evidence="2">
    <location>
        <begin position="90"/>
        <end position="122"/>
    </location>
</feature>
<evidence type="ECO:0000256" key="1">
    <source>
        <dbReference type="ARBA" id="ARBA00022801"/>
    </source>
</evidence>
<dbReference type="InterPro" id="IPR002508">
    <property type="entry name" value="MurNAc-LAA_cat"/>
</dbReference>
<protein>
    <recommendedName>
        <fullName evidence="4">MurNAc-LAA domain-containing protein</fullName>
    </recommendedName>
</protein>
<dbReference type="PANTHER" id="PTHR30404">
    <property type="entry name" value="N-ACETYLMURAMOYL-L-ALANINE AMIDASE"/>
    <property type="match status" value="1"/>
</dbReference>
<keyword evidence="1" id="KW-0378">Hydrolase</keyword>
<dbReference type="GO" id="GO:0030288">
    <property type="term" value="C:outer membrane-bounded periplasmic space"/>
    <property type="evidence" value="ECO:0007669"/>
    <property type="project" value="TreeGrafter"/>
</dbReference>
<dbReference type="InterPro" id="IPR050695">
    <property type="entry name" value="N-acetylmuramoyl_amidase_3"/>
</dbReference>
<dbReference type="CDD" id="cd02696">
    <property type="entry name" value="MurNAc-LAA"/>
    <property type="match status" value="1"/>
</dbReference>
<keyword evidence="3" id="KW-1133">Transmembrane helix</keyword>
<reference evidence="5" key="1">
    <citation type="submission" date="2023-02" db="EMBL/GenBank/DDBJ databases">
        <title>Kitasatospora phosalacinea NBRC 14362.</title>
        <authorList>
            <person name="Ichikawa N."/>
            <person name="Sato H."/>
            <person name="Tonouchi N."/>
        </authorList>
    </citation>
    <scope>NUCLEOTIDE SEQUENCE</scope>
    <source>
        <strain evidence="5">NBRC 14362</strain>
    </source>
</reference>
<dbReference type="PANTHER" id="PTHR30404:SF0">
    <property type="entry name" value="N-ACETYLMURAMOYL-L-ALANINE AMIDASE AMIC"/>
    <property type="match status" value="1"/>
</dbReference>
<feature type="domain" description="MurNAc-LAA" evidence="4">
    <location>
        <begin position="218"/>
        <end position="345"/>
    </location>
</feature>
<accession>A0A9W6URQ7</accession>
<feature type="region of interest" description="Disordered" evidence="2">
    <location>
        <begin position="1"/>
        <end position="32"/>
    </location>
</feature>
<gene>
    <name evidence="5" type="ORF">Kpho01_57890</name>
</gene>
<evidence type="ECO:0000313" key="6">
    <source>
        <dbReference type="Proteomes" id="UP001165143"/>
    </source>
</evidence>